<dbReference type="InterPro" id="IPR050237">
    <property type="entry name" value="ATP-dep_AMP-bd_enzyme"/>
</dbReference>
<name>A0A399G8M9_9ACTN</name>
<accession>A0A399G8M9</accession>
<dbReference type="InterPro" id="IPR020845">
    <property type="entry name" value="AMP-binding_CS"/>
</dbReference>
<evidence type="ECO:0000313" key="3">
    <source>
        <dbReference type="EMBL" id="UOE20576.1"/>
    </source>
</evidence>
<dbReference type="Proteomes" id="UP000265719">
    <property type="component" value="Chromosome"/>
</dbReference>
<dbReference type="PANTHER" id="PTHR43767">
    <property type="entry name" value="LONG-CHAIN-FATTY-ACID--COA LIGASE"/>
    <property type="match status" value="1"/>
</dbReference>
<dbReference type="InterPro" id="IPR000873">
    <property type="entry name" value="AMP-dep_synth/lig_dom"/>
</dbReference>
<proteinExistence type="inferred from homology"/>
<dbReference type="InterPro" id="IPR045851">
    <property type="entry name" value="AMP-bd_C_sf"/>
</dbReference>
<reference evidence="3" key="1">
    <citation type="submission" date="2020-10" db="EMBL/GenBank/DDBJ databases">
        <title>De novo genome project of the cellulose decomposer Thermobifida halotolerans type strain.</title>
        <authorList>
            <person name="Nagy I."/>
            <person name="Horvath B."/>
            <person name="Kukolya J."/>
            <person name="Nagy I."/>
            <person name="Orsini M."/>
        </authorList>
    </citation>
    <scope>NUCLEOTIDE SEQUENCE</scope>
    <source>
        <strain evidence="3">DSM 44931</strain>
    </source>
</reference>
<dbReference type="AlphaFoldDB" id="A0A399G8M9"/>
<dbReference type="Gene3D" id="3.30.300.30">
    <property type="match status" value="1"/>
</dbReference>
<dbReference type="KEGG" id="thao:NI17_004990"/>
<dbReference type="RefSeq" id="WP_068691907.1">
    <property type="nucleotide sequence ID" value="NZ_CP063196.1"/>
</dbReference>
<comment type="similarity">
    <text evidence="1">Belongs to the ATP-dependent AMP-binding enzyme family.</text>
</comment>
<dbReference type="PROSITE" id="PS00455">
    <property type="entry name" value="AMP_BINDING"/>
    <property type="match status" value="1"/>
</dbReference>
<dbReference type="GO" id="GO:0016877">
    <property type="term" value="F:ligase activity, forming carbon-sulfur bonds"/>
    <property type="evidence" value="ECO:0007669"/>
    <property type="project" value="UniProtKB-ARBA"/>
</dbReference>
<keyword evidence="4" id="KW-1185">Reference proteome</keyword>
<sequence length="585" mass="62165">MSATESPSPASPSALRSMNSATVQLLYSGSRFEMARVDVAGVPTRVWADARPHLRAVLESSLEHGDRPALVFGEERISHAEHFRRAAALARRLVEDYGVARGDRVALAMRNYPEWVTAFFAATSVGAIAVPVNAWLSAPEMEFVLRDSGASVLVADAERLDRLGDVLGRLPLPVIAVRCARPLPEGVRAWEEILGEVADDAALPETDLAPDDPATLFYTSGTTGNPKGALGSHRNMVSNVLSMAFMKARTLLRLGADLDDALALTFDAAPSKVLCALPLFHVTGAQAVMLPTLSAGGALVLMRRWDAETALEVIERERVSGMTGVPTMLTQLFAAPSFARRDLSSLVSLGSGGAPAAPALVERALRGGLRPDATLLGAGYGLTECSATAAVSYGPDYLARPDSVGMPVPVVDVRIVGPDGADLPPGRVGEIWISGPGVVHGYWNRPEETAATFVDGWLRTGDLGRLDDAGFLYVVDRAKDMILRGGENVYCAEVEAALQEHPAVLDAAVVGVPHEELGEEVGAVVRVVAGTPPDAEELRAFLSGRLAAFKIPSRIITTADELPRNAAGKLLKRRMRDEVAWTLAD</sequence>
<gene>
    <name evidence="3" type="ORF">NI17_004990</name>
</gene>
<dbReference type="InterPro" id="IPR025110">
    <property type="entry name" value="AMP-bd_C"/>
</dbReference>
<dbReference type="PANTHER" id="PTHR43767:SF7">
    <property type="entry name" value="MEDIUM_LONG-CHAIN-FATTY-ACID--COA LIGASE FADD8"/>
    <property type="match status" value="1"/>
</dbReference>
<organism evidence="3 4">
    <name type="scientific">Thermobifida halotolerans</name>
    <dbReference type="NCBI Taxonomy" id="483545"/>
    <lineage>
        <taxon>Bacteria</taxon>
        <taxon>Bacillati</taxon>
        <taxon>Actinomycetota</taxon>
        <taxon>Actinomycetes</taxon>
        <taxon>Streptosporangiales</taxon>
        <taxon>Nocardiopsidaceae</taxon>
        <taxon>Thermobifida</taxon>
    </lineage>
</organism>
<dbReference type="OrthoDB" id="4363623at2"/>
<evidence type="ECO:0000313" key="4">
    <source>
        <dbReference type="Proteomes" id="UP000265719"/>
    </source>
</evidence>
<dbReference type="Gene3D" id="3.40.50.12780">
    <property type="entry name" value="N-terminal domain of ligase-like"/>
    <property type="match status" value="1"/>
</dbReference>
<dbReference type="FunFam" id="3.30.300.30:FF:000008">
    <property type="entry name" value="2,3-dihydroxybenzoate-AMP ligase"/>
    <property type="match status" value="1"/>
</dbReference>
<dbReference type="InterPro" id="IPR042099">
    <property type="entry name" value="ANL_N_sf"/>
</dbReference>
<evidence type="ECO:0000256" key="1">
    <source>
        <dbReference type="ARBA" id="ARBA00006432"/>
    </source>
</evidence>
<dbReference type="Pfam" id="PF00501">
    <property type="entry name" value="AMP-binding"/>
    <property type="match status" value="1"/>
</dbReference>
<protein>
    <submittedName>
        <fullName evidence="3">AMP-binding protein</fullName>
    </submittedName>
</protein>
<evidence type="ECO:0000256" key="2">
    <source>
        <dbReference type="ARBA" id="ARBA00022598"/>
    </source>
</evidence>
<keyword evidence="2" id="KW-0436">Ligase</keyword>
<dbReference type="Pfam" id="PF13193">
    <property type="entry name" value="AMP-binding_C"/>
    <property type="match status" value="1"/>
</dbReference>
<dbReference type="EMBL" id="CP063196">
    <property type="protein sequence ID" value="UOE20576.1"/>
    <property type="molecule type" value="Genomic_DNA"/>
</dbReference>
<dbReference type="SUPFAM" id="SSF56801">
    <property type="entry name" value="Acetyl-CoA synthetase-like"/>
    <property type="match status" value="1"/>
</dbReference>